<dbReference type="PROSITE" id="PS51257">
    <property type="entry name" value="PROKAR_LIPOPROTEIN"/>
    <property type="match status" value="1"/>
</dbReference>
<protein>
    <recommendedName>
        <fullName evidence="4">Lipoprotein</fullName>
    </recommendedName>
</protein>
<organism evidence="2 3">
    <name type="scientific">Pelagicoccus mobilis</name>
    <dbReference type="NCBI Taxonomy" id="415221"/>
    <lineage>
        <taxon>Bacteria</taxon>
        <taxon>Pseudomonadati</taxon>
        <taxon>Verrucomicrobiota</taxon>
        <taxon>Opitutia</taxon>
        <taxon>Puniceicoccales</taxon>
        <taxon>Pelagicoccaceae</taxon>
        <taxon>Pelagicoccus</taxon>
    </lineage>
</organism>
<comment type="caution">
    <text evidence="2">The sequence shown here is derived from an EMBL/GenBank/DDBJ whole genome shotgun (WGS) entry which is preliminary data.</text>
</comment>
<dbReference type="RefSeq" id="WP_200357103.1">
    <property type="nucleotide sequence ID" value="NZ_JAENIL010000037.1"/>
</dbReference>
<accession>A0A934RW84</accession>
<evidence type="ECO:0000313" key="3">
    <source>
        <dbReference type="Proteomes" id="UP000617628"/>
    </source>
</evidence>
<keyword evidence="1" id="KW-0732">Signal</keyword>
<evidence type="ECO:0008006" key="4">
    <source>
        <dbReference type="Google" id="ProtNLM"/>
    </source>
</evidence>
<evidence type="ECO:0000256" key="1">
    <source>
        <dbReference type="SAM" id="SignalP"/>
    </source>
</evidence>
<reference evidence="2" key="1">
    <citation type="submission" date="2021-01" db="EMBL/GenBank/DDBJ databases">
        <title>Modified the classification status of verrucomicrobia.</title>
        <authorList>
            <person name="Feng X."/>
        </authorList>
    </citation>
    <scope>NUCLEOTIDE SEQUENCE</scope>
    <source>
        <strain evidence="2">KCTC 13126</strain>
    </source>
</reference>
<keyword evidence="3" id="KW-1185">Reference proteome</keyword>
<feature type="chain" id="PRO_5037022112" description="Lipoprotein" evidence="1">
    <location>
        <begin position="28"/>
        <end position="146"/>
    </location>
</feature>
<sequence length="146" mass="15218">MPFPKLRLPLALASLLGLLLAGCSKSATDDIHAAPRDTQPWENADLSGYDTNQLLAHLDTLVNATQAAAAADQAVEFHHLEVAMTPTLDALAANAPGNFAALATIETLKSLAVKLHLAGHDGNVAQGVKLGDAIANLVDRLKKELG</sequence>
<dbReference type="Proteomes" id="UP000617628">
    <property type="component" value="Unassembled WGS sequence"/>
</dbReference>
<dbReference type="EMBL" id="JAENIL010000037">
    <property type="protein sequence ID" value="MBK1878890.1"/>
    <property type="molecule type" value="Genomic_DNA"/>
</dbReference>
<dbReference type="AlphaFoldDB" id="A0A934RW84"/>
<feature type="signal peptide" evidence="1">
    <location>
        <begin position="1"/>
        <end position="27"/>
    </location>
</feature>
<evidence type="ECO:0000313" key="2">
    <source>
        <dbReference type="EMBL" id="MBK1878890.1"/>
    </source>
</evidence>
<gene>
    <name evidence="2" type="ORF">JIN87_18550</name>
</gene>
<proteinExistence type="predicted"/>
<name>A0A934RW84_9BACT</name>